<evidence type="ECO:0000313" key="2">
    <source>
        <dbReference type="EMBL" id="MEA9438971.1"/>
    </source>
</evidence>
<sequence>CMVFLLMGGAYLRSRIKQAGKWDQETIVSFFLCQYCSGEYLPMRQSGYRPAAKKEWMTPYLNAKQSHAHCMVCGSRDNNQDSLELAFSQQLDGSVRAPFLVSPKHQGYTGLLHGGMTSTLLDAAMTHCLFTQGIKALTAELTVRFVAPICVGQTITICAQLLGQRRGIYQLEAWLLSGLHIAGQCIAGEQRLARASAKFIAPPDGSMAHDC</sequence>
<accession>A0ABU5WDR2</accession>
<dbReference type="Proteomes" id="UP001304847">
    <property type="component" value="Unassembled WGS sequence"/>
</dbReference>
<dbReference type="InterPro" id="IPR052061">
    <property type="entry name" value="PTE-AB_protein"/>
</dbReference>
<dbReference type="EC" id="3.1.2.-" evidence="2"/>
<evidence type="ECO:0000313" key="3">
    <source>
        <dbReference type="Proteomes" id="UP001304847"/>
    </source>
</evidence>
<feature type="non-terminal residue" evidence="2">
    <location>
        <position position="1"/>
    </location>
</feature>
<proteinExistence type="predicted"/>
<protein>
    <submittedName>
        <fullName evidence="2">PaaI family thioesterase</fullName>
        <ecNumber evidence="2">3.1.2.-</ecNumber>
    </submittedName>
</protein>
<dbReference type="PANTHER" id="PTHR47260:SF6">
    <property type="entry name" value="THIOESTERASE DOMAIN-CONTAINING PROTEIN"/>
    <property type="match status" value="1"/>
</dbReference>
<evidence type="ECO:0000259" key="1">
    <source>
        <dbReference type="Pfam" id="PF03061"/>
    </source>
</evidence>
<dbReference type="CDD" id="cd03443">
    <property type="entry name" value="PaaI_thioesterase"/>
    <property type="match status" value="1"/>
</dbReference>
<keyword evidence="3" id="KW-1185">Reference proteome</keyword>
<dbReference type="RefSeq" id="WP_323581241.1">
    <property type="nucleotide sequence ID" value="NZ_JAYGOJ010000349.1"/>
</dbReference>
<dbReference type="EMBL" id="JAYGOJ010000349">
    <property type="protein sequence ID" value="MEA9438971.1"/>
    <property type="molecule type" value="Genomic_DNA"/>
</dbReference>
<dbReference type="InterPro" id="IPR006683">
    <property type="entry name" value="Thioestr_dom"/>
</dbReference>
<dbReference type="PANTHER" id="PTHR47260">
    <property type="entry name" value="UPF0644 PROTEIN PB2B4.06"/>
    <property type="match status" value="1"/>
</dbReference>
<name>A0ABU5WDR2_AERCA</name>
<gene>
    <name evidence="2" type="ORF">VCX44_25135</name>
</gene>
<feature type="domain" description="Thioesterase" evidence="1">
    <location>
        <begin position="110"/>
        <end position="173"/>
    </location>
</feature>
<organism evidence="2 3">
    <name type="scientific">Aeromonas caviae</name>
    <name type="common">Aeromonas punctata</name>
    <dbReference type="NCBI Taxonomy" id="648"/>
    <lineage>
        <taxon>Bacteria</taxon>
        <taxon>Pseudomonadati</taxon>
        <taxon>Pseudomonadota</taxon>
        <taxon>Gammaproteobacteria</taxon>
        <taxon>Aeromonadales</taxon>
        <taxon>Aeromonadaceae</taxon>
        <taxon>Aeromonas</taxon>
    </lineage>
</organism>
<dbReference type="InterPro" id="IPR029069">
    <property type="entry name" value="HotDog_dom_sf"/>
</dbReference>
<comment type="caution">
    <text evidence="2">The sequence shown here is derived from an EMBL/GenBank/DDBJ whole genome shotgun (WGS) entry which is preliminary data.</text>
</comment>
<dbReference type="SUPFAM" id="SSF54637">
    <property type="entry name" value="Thioesterase/thiol ester dehydrase-isomerase"/>
    <property type="match status" value="1"/>
</dbReference>
<dbReference type="GO" id="GO:0016787">
    <property type="term" value="F:hydrolase activity"/>
    <property type="evidence" value="ECO:0007669"/>
    <property type="project" value="UniProtKB-KW"/>
</dbReference>
<reference evidence="2 3" key="1">
    <citation type="submission" date="2023-12" db="EMBL/GenBank/DDBJ databases">
        <title>Characterization of antibiotic resistance in Aeromonas spp. in hospital effluent.</title>
        <authorList>
            <person name="Negoseki B.R.S."/>
            <person name="Krul D."/>
            <person name="Siqueira A.C."/>
            <person name="Almeida M."/>
            <person name="Mesa D."/>
            <person name="Conte D."/>
            <person name="Dalla-Costa L.M."/>
        </authorList>
    </citation>
    <scope>NUCLEOTIDE SEQUENCE [LARGE SCALE GENOMIC DNA]</scope>
    <source>
        <strain evidence="2 3">36v</strain>
    </source>
</reference>
<keyword evidence="2" id="KW-0378">Hydrolase</keyword>
<dbReference type="Gene3D" id="3.10.129.10">
    <property type="entry name" value="Hotdog Thioesterase"/>
    <property type="match status" value="1"/>
</dbReference>
<dbReference type="Pfam" id="PF03061">
    <property type="entry name" value="4HBT"/>
    <property type="match status" value="1"/>
</dbReference>